<feature type="transmembrane region" description="Helical" evidence="1">
    <location>
        <begin position="99"/>
        <end position="121"/>
    </location>
</feature>
<feature type="transmembrane region" description="Helical" evidence="1">
    <location>
        <begin position="167"/>
        <end position="188"/>
    </location>
</feature>
<dbReference type="PANTHER" id="PTHR23028">
    <property type="entry name" value="ACETYLTRANSFERASE"/>
    <property type="match status" value="1"/>
</dbReference>
<feature type="transmembrane region" description="Helical" evidence="1">
    <location>
        <begin position="301"/>
        <end position="319"/>
    </location>
</feature>
<keyword evidence="1" id="KW-1133">Transmembrane helix</keyword>
<feature type="transmembrane region" description="Helical" evidence="1">
    <location>
        <begin position="325"/>
        <end position="346"/>
    </location>
</feature>
<gene>
    <name evidence="3" type="ORF">J2Y69_001840</name>
</gene>
<feature type="transmembrane region" description="Helical" evidence="1">
    <location>
        <begin position="224"/>
        <end position="241"/>
    </location>
</feature>
<dbReference type="InterPro" id="IPR050879">
    <property type="entry name" value="Acyltransferase_3"/>
</dbReference>
<protein>
    <submittedName>
        <fullName evidence="3">Peptidoglycan/LPS O-acetylase OafA/YrhL</fullName>
    </submittedName>
</protein>
<sequence>MTTPLAASRTRGEGMVAQLFVRGRANSLNAIRLVLAACVIIWHTYAVLGLEKPENPALQNIIGGLPVNGFFAISGFLIYRSWVNRPEVGSYLRARVLRIYPAFWVCLAVTALLFAPLGAAFQGKDAGAQLFSWESLTYLVKNASLAMFQWRIGDSPADVPWLTSWNASLWTLAWEFLCYIGLMILGLMGMHRRRWLLPAAFAAAVAMNLVTLVPALNIEAVARMGRFAVFFLAGSLFAQYADRIRVNRLLVALSFPIMLAVAWAPGQLAYILQAPAVAYGLIVLGGLFNPAWAELRNDISYGVYIYAFPVQQILVIAGLTMLNLFTFSLVALVLTVPLALMSWYWVEKPMLRLRRRPAPSPARTGEGG</sequence>
<dbReference type="EMBL" id="JAVDUM010000007">
    <property type="protein sequence ID" value="MDR6867239.1"/>
    <property type="molecule type" value="Genomic_DNA"/>
</dbReference>
<dbReference type="RefSeq" id="WP_310019847.1">
    <property type="nucleotide sequence ID" value="NZ_JAVDUM010000007.1"/>
</dbReference>
<name>A0ABU1SC97_9MICO</name>
<evidence type="ECO:0000313" key="3">
    <source>
        <dbReference type="EMBL" id="MDR6867239.1"/>
    </source>
</evidence>
<comment type="caution">
    <text evidence="3">The sequence shown here is derived from an EMBL/GenBank/DDBJ whole genome shotgun (WGS) entry which is preliminary data.</text>
</comment>
<feature type="transmembrane region" description="Helical" evidence="1">
    <location>
        <begin position="195"/>
        <end position="218"/>
    </location>
</feature>
<evidence type="ECO:0000259" key="2">
    <source>
        <dbReference type="Pfam" id="PF01757"/>
    </source>
</evidence>
<dbReference type="PANTHER" id="PTHR23028:SF53">
    <property type="entry name" value="ACYL_TRANSF_3 DOMAIN-CONTAINING PROTEIN"/>
    <property type="match status" value="1"/>
</dbReference>
<evidence type="ECO:0000313" key="4">
    <source>
        <dbReference type="Proteomes" id="UP001259347"/>
    </source>
</evidence>
<feature type="transmembrane region" description="Helical" evidence="1">
    <location>
        <begin position="270"/>
        <end position="289"/>
    </location>
</feature>
<keyword evidence="1" id="KW-0472">Membrane</keyword>
<reference evidence="3 4" key="1">
    <citation type="submission" date="2023-07" db="EMBL/GenBank/DDBJ databases">
        <title>Sorghum-associated microbial communities from plants grown in Nebraska, USA.</title>
        <authorList>
            <person name="Schachtman D."/>
        </authorList>
    </citation>
    <scope>NUCLEOTIDE SEQUENCE [LARGE SCALE GENOMIC DNA]</scope>
    <source>
        <strain evidence="3 4">2980</strain>
    </source>
</reference>
<organism evidence="3 4">
    <name type="scientific">Microbacterium resistens</name>
    <dbReference type="NCBI Taxonomy" id="156977"/>
    <lineage>
        <taxon>Bacteria</taxon>
        <taxon>Bacillati</taxon>
        <taxon>Actinomycetota</taxon>
        <taxon>Actinomycetes</taxon>
        <taxon>Micrococcales</taxon>
        <taxon>Microbacteriaceae</taxon>
        <taxon>Microbacterium</taxon>
    </lineage>
</organism>
<dbReference type="Proteomes" id="UP001259347">
    <property type="component" value="Unassembled WGS sequence"/>
</dbReference>
<feature type="transmembrane region" description="Helical" evidence="1">
    <location>
        <begin position="248"/>
        <end position="264"/>
    </location>
</feature>
<dbReference type="Pfam" id="PF01757">
    <property type="entry name" value="Acyl_transf_3"/>
    <property type="match status" value="1"/>
</dbReference>
<feature type="transmembrane region" description="Helical" evidence="1">
    <location>
        <begin position="60"/>
        <end position="79"/>
    </location>
</feature>
<proteinExistence type="predicted"/>
<feature type="domain" description="Acyltransferase 3" evidence="2">
    <location>
        <begin position="27"/>
        <end position="341"/>
    </location>
</feature>
<evidence type="ECO:0000256" key="1">
    <source>
        <dbReference type="SAM" id="Phobius"/>
    </source>
</evidence>
<keyword evidence="4" id="KW-1185">Reference proteome</keyword>
<dbReference type="InterPro" id="IPR002656">
    <property type="entry name" value="Acyl_transf_3_dom"/>
</dbReference>
<accession>A0ABU1SC97</accession>
<feature type="transmembrane region" description="Helical" evidence="1">
    <location>
        <begin position="30"/>
        <end position="48"/>
    </location>
</feature>
<keyword evidence="1" id="KW-0812">Transmembrane</keyword>